<accession>A0A251XKF6</accession>
<feature type="region of interest" description="Disordered" evidence="1">
    <location>
        <begin position="1"/>
        <end position="39"/>
    </location>
</feature>
<dbReference type="EMBL" id="MDHH01000001">
    <property type="protein sequence ID" value="OUE03961.1"/>
    <property type="molecule type" value="Genomic_DNA"/>
</dbReference>
<feature type="region of interest" description="Disordered" evidence="1">
    <location>
        <begin position="60"/>
        <end position="79"/>
    </location>
</feature>
<name>A0A251XKF6_CLAMM</name>
<comment type="caution">
    <text evidence="2">The sequence shown here is derived from an EMBL/GenBank/DDBJ whole genome shotgun (WGS) entry which is preliminary data.</text>
</comment>
<reference evidence="2 3" key="1">
    <citation type="submission" date="2016-08" db="EMBL/GenBank/DDBJ databases">
        <title>Genome sequence of Clavibacter michiganensis subsp. michiganensis strain CASJ007.</title>
        <authorList>
            <person name="Thapa S.P."/>
            <person name="Coaker G."/>
        </authorList>
    </citation>
    <scope>NUCLEOTIDE SEQUENCE [LARGE SCALE GENOMIC DNA]</scope>
    <source>
        <strain evidence="2">CASJ007</strain>
    </source>
</reference>
<proteinExistence type="predicted"/>
<feature type="compositionally biased region" description="Basic and acidic residues" evidence="1">
    <location>
        <begin position="7"/>
        <end position="24"/>
    </location>
</feature>
<gene>
    <name evidence="2" type="ORF">CMMCAS07_03370</name>
</gene>
<evidence type="ECO:0000313" key="2">
    <source>
        <dbReference type="EMBL" id="OUE03961.1"/>
    </source>
</evidence>
<dbReference type="AlphaFoldDB" id="A0A251XKF6"/>
<keyword evidence="3" id="KW-1185">Reference proteome</keyword>
<sequence length="181" mass="17566">MIGVGHQSRELDERVDVIRGDGAPRDPSGPSGSGIGAVEEGSSGMVVLLSVIRPGYRDPVGRGRVAGRTRAPDAQGGGGSRDGAVLLLVGLLRGVGLDLGGGLVGRLRGVSSVCSTASVSSTGTSDSSAVASAAGAAAAGAAAAGAVAVEVRDERTFGVTGSSTSSICTMGRCRPCGSRAS</sequence>
<protein>
    <submittedName>
        <fullName evidence="2">Uncharacterized protein</fullName>
    </submittedName>
</protein>
<evidence type="ECO:0000313" key="3">
    <source>
        <dbReference type="Proteomes" id="UP000195062"/>
    </source>
</evidence>
<organism evidence="2 3">
    <name type="scientific">Clavibacter michiganensis subsp. michiganensis</name>
    <dbReference type="NCBI Taxonomy" id="33013"/>
    <lineage>
        <taxon>Bacteria</taxon>
        <taxon>Bacillati</taxon>
        <taxon>Actinomycetota</taxon>
        <taxon>Actinomycetes</taxon>
        <taxon>Micrococcales</taxon>
        <taxon>Microbacteriaceae</taxon>
        <taxon>Clavibacter</taxon>
    </lineage>
</organism>
<evidence type="ECO:0000256" key="1">
    <source>
        <dbReference type="SAM" id="MobiDB-lite"/>
    </source>
</evidence>
<dbReference type="Proteomes" id="UP000195062">
    <property type="component" value="Unassembled WGS sequence"/>
</dbReference>